<protein>
    <submittedName>
        <fullName evidence="2">Uncharacterized protein</fullName>
    </submittedName>
</protein>
<reference evidence="2" key="1">
    <citation type="journal article" date="2020" name="mSystems">
        <title>Genome- and Community-Level Interaction Insights into Carbon Utilization and Element Cycling Functions of Hydrothermarchaeota in Hydrothermal Sediment.</title>
        <authorList>
            <person name="Zhou Z."/>
            <person name="Liu Y."/>
            <person name="Xu W."/>
            <person name="Pan J."/>
            <person name="Luo Z.H."/>
            <person name="Li M."/>
        </authorList>
    </citation>
    <scope>NUCLEOTIDE SEQUENCE [LARGE SCALE GENOMIC DNA]</scope>
    <source>
        <strain evidence="2">SpSt-6</strain>
    </source>
</reference>
<dbReference type="SUPFAM" id="SSF48452">
    <property type="entry name" value="TPR-like"/>
    <property type="match status" value="1"/>
</dbReference>
<dbReference type="Gene3D" id="1.25.40.10">
    <property type="entry name" value="Tetratricopeptide repeat domain"/>
    <property type="match status" value="1"/>
</dbReference>
<feature type="repeat" description="TPR" evidence="1">
    <location>
        <begin position="392"/>
        <end position="425"/>
    </location>
</feature>
<sequence length="623" mass="73426">MKKLNFLVIAFIILLSFLSIFILFSISISESPKDLGIILFSYNKTEEREVQLKKAEETIQKIKTAYNQKLYEKVTDLLKELPPDFSLTPEENLIISESFLRSGFPEKASEFSEKVISVKTGTHEACLANLINIKAYIIRGEYKTAKKNLEDFLNSYCDEGLKKEAKILLYFIKELPAEEIKKLDKNLIIKNFGEIYKLRGIYFIKKGELKKAEDDFFTFINVYGTYKEAPEVIYQLAEAYLKKDEEKAKTFYELIITNWDGTKEALFSKFRLYQIAYEKSLIKELLPEKTKEDLISFATLIKSKYPEEKIAEEASFMIVKVFFEGKNYFSARKGAIEFLKIYERSPLIDVVKTYYCKSVSSLFEENYEKKNLFLVTKLEVEDKDLFEKTKCGEAYYTLGDIYFNYNLYTKASYCFIRAYELNNRKELIPKILLKLGLLALEDKNLDLFNDIFNFLNKSKYKDLTKDPYYFYLMAFYEGQKNLGSGEYYLNLVLNSTLSEKFKEKLLKYFRDRALYLRQYGKALAYTNNPFFKAKADDYVLLLLETFNTDKVVFENTLKYAKEKFPDNFKIKWLEAYYLEKKGNIKVSTEMWKELTKGNSLESELAKSYEKMRNFVERTHQVIF</sequence>
<gene>
    <name evidence="2" type="ORF">ENT66_00700</name>
</gene>
<keyword evidence="1" id="KW-0802">TPR repeat</keyword>
<dbReference type="AlphaFoldDB" id="A0A7C4JPV3"/>
<dbReference type="SMART" id="SM00028">
    <property type="entry name" value="TPR"/>
    <property type="match status" value="2"/>
</dbReference>
<evidence type="ECO:0000256" key="1">
    <source>
        <dbReference type="PROSITE-ProRule" id="PRU00339"/>
    </source>
</evidence>
<name>A0A7C4JPV3_9BACT</name>
<comment type="caution">
    <text evidence="2">The sequence shown here is derived from an EMBL/GenBank/DDBJ whole genome shotgun (WGS) entry which is preliminary data.</text>
</comment>
<dbReference type="EMBL" id="DSZN01000013">
    <property type="protein sequence ID" value="HGQ84949.1"/>
    <property type="molecule type" value="Genomic_DNA"/>
</dbReference>
<proteinExistence type="predicted"/>
<dbReference type="PROSITE" id="PS50005">
    <property type="entry name" value="TPR"/>
    <property type="match status" value="1"/>
</dbReference>
<accession>A0A7C4JPV3</accession>
<organism evidence="2">
    <name type="scientific">Thermodesulfobacterium geofontis</name>
    <dbReference type="NCBI Taxonomy" id="1295609"/>
    <lineage>
        <taxon>Bacteria</taxon>
        <taxon>Pseudomonadati</taxon>
        <taxon>Thermodesulfobacteriota</taxon>
        <taxon>Thermodesulfobacteria</taxon>
        <taxon>Thermodesulfobacteriales</taxon>
        <taxon>Thermodesulfobacteriaceae</taxon>
        <taxon>Thermodesulfobacterium</taxon>
    </lineage>
</organism>
<dbReference type="InterPro" id="IPR011990">
    <property type="entry name" value="TPR-like_helical_dom_sf"/>
</dbReference>
<dbReference type="InterPro" id="IPR019734">
    <property type="entry name" value="TPR_rpt"/>
</dbReference>
<evidence type="ECO:0000313" key="2">
    <source>
        <dbReference type="EMBL" id="HGQ84949.1"/>
    </source>
</evidence>
<dbReference type="SUPFAM" id="SSF81901">
    <property type="entry name" value="HCP-like"/>
    <property type="match status" value="1"/>
</dbReference>